<dbReference type="InterPro" id="IPR007172">
    <property type="entry name" value="DUF374"/>
</dbReference>
<feature type="non-terminal residue" evidence="2">
    <location>
        <position position="134"/>
    </location>
</feature>
<gene>
    <name evidence="2" type="ORF">HUK82_11795</name>
</gene>
<dbReference type="Proteomes" id="UP000585665">
    <property type="component" value="Unassembled WGS sequence"/>
</dbReference>
<dbReference type="RefSeq" id="WP_176614150.1">
    <property type="nucleotide sequence ID" value="NZ_JABXXR010000104.1"/>
</dbReference>
<keyword evidence="3" id="KW-1185">Reference proteome</keyword>
<proteinExistence type="predicted"/>
<comment type="caution">
    <text evidence="2">The sequence shown here is derived from an EMBL/GenBank/DDBJ whole genome shotgun (WGS) entry which is preliminary data.</text>
</comment>
<evidence type="ECO:0000259" key="1">
    <source>
        <dbReference type="Pfam" id="PF04028"/>
    </source>
</evidence>
<evidence type="ECO:0000313" key="2">
    <source>
        <dbReference type="EMBL" id="NVN41239.1"/>
    </source>
</evidence>
<reference evidence="2 3" key="1">
    <citation type="submission" date="2020-06" db="EMBL/GenBank/DDBJ databases">
        <title>Description of novel acetic acid bacteria.</title>
        <authorList>
            <person name="Sombolestani A."/>
        </authorList>
    </citation>
    <scope>NUCLEOTIDE SEQUENCE [LARGE SCALE GENOMIC DNA]</scope>
    <source>
        <strain evidence="2 3">LMG 27010</strain>
    </source>
</reference>
<sequence length="134" mass="14658">MAGAPDTAAFAEPGEAPSGAGGWRRLAVGVIRAWIDVCLRTTRWQTDLHPDAFDILTGRTGQGGVVAFWHEALALTPALRQWAYRINPTLRVHVLISRNRDGRLMSDIVRPWRTQVIAGSSTRRGKVKGGAQAF</sequence>
<evidence type="ECO:0000313" key="3">
    <source>
        <dbReference type="Proteomes" id="UP000585665"/>
    </source>
</evidence>
<protein>
    <submittedName>
        <fullName evidence="2">DUF374 domain-containing protein</fullName>
    </submittedName>
</protein>
<name>A0A850PEZ1_9PROT</name>
<accession>A0A850PEZ1</accession>
<dbReference type="AlphaFoldDB" id="A0A850PEZ1"/>
<organism evidence="2 3">
    <name type="scientific">Ameyamaea chiangmaiensis</name>
    <dbReference type="NCBI Taxonomy" id="442969"/>
    <lineage>
        <taxon>Bacteria</taxon>
        <taxon>Pseudomonadati</taxon>
        <taxon>Pseudomonadota</taxon>
        <taxon>Alphaproteobacteria</taxon>
        <taxon>Acetobacterales</taxon>
        <taxon>Acetobacteraceae</taxon>
        <taxon>Ameyamaea</taxon>
    </lineage>
</organism>
<dbReference type="EMBL" id="JABXXR010000104">
    <property type="protein sequence ID" value="NVN41239.1"/>
    <property type="molecule type" value="Genomic_DNA"/>
</dbReference>
<dbReference type="Pfam" id="PF04028">
    <property type="entry name" value="DUF374"/>
    <property type="match status" value="1"/>
</dbReference>
<feature type="domain" description="DUF374" evidence="1">
    <location>
        <begin position="88"/>
        <end position="133"/>
    </location>
</feature>